<gene>
    <name evidence="3" type="ORF">SAMN05421833_11883</name>
</gene>
<accession>A0A1N7EK67</accession>
<dbReference type="Gene3D" id="3.40.50.1820">
    <property type="entry name" value="alpha/beta hydrolase"/>
    <property type="match status" value="1"/>
</dbReference>
<dbReference type="PRINTS" id="PR00111">
    <property type="entry name" value="ABHYDROLASE"/>
</dbReference>
<name>A0A1N7EK67_9ACTN</name>
<dbReference type="PRINTS" id="PR00412">
    <property type="entry name" value="EPOXHYDRLASE"/>
</dbReference>
<dbReference type="InterPro" id="IPR000073">
    <property type="entry name" value="AB_hydrolase_1"/>
</dbReference>
<evidence type="ECO:0000259" key="2">
    <source>
        <dbReference type="Pfam" id="PF00561"/>
    </source>
</evidence>
<dbReference type="EMBL" id="FTNI01000018">
    <property type="protein sequence ID" value="SIR88467.1"/>
    <property type="molecule type" value="Genomic_DNA"/>
</dbReference>
<dbReference type="Proteomes" id="UP000186096">
    <property type="component" value="Unassembled WGS sequence"/>
</dbReference>
<dbReference type="PANTHER" id="PTHR43433">
    <property type="entry name" value="HYDROLASE, ALPHA/BETA FOLD FAMILY PROTEIN"/>
    <property type="match status" value="1"/>
</dbReference>
<keyword evidence="1" id="KW-0560">Oxidoreductase</keyword>
<dbReference type="STRING" id="58117.SAMN05421833_11883"/>
<protein>
    <submittedName>
        <fullName evidence="3">3-oxoadipate enol-lactonase</fullName>
    </submittedName>
</protein>
<dbReference type="Pfam" id="PF00561">
    <property type="entry name" value="Abhydrolase_1"/>
    <property type="match status" value="1"/>
</dbReference>
<dbReference type="AlphaFoldDB" id="A0A1N7EK67"/>
<organism evidence="3 4">
    <name type="scientific">Microbispora rosea</name>
    <dbReference type="NCBI Taxonomy" id="58117"/>
    <lineage>
        <taxon>Bacteria</taxon>
        <taxon>Bacillati</taxon>
        <taxon>Actinomycetota</taxon>
        <taxon>Actinomycetes</taxon>
        <taxon>Streptosporangiales</taxon>
        <taxon>Streptosporangiaceae</taxon>
        <taxon>Microbispora</taxon>
    </lineage>
</organism>
<dbReference type="OrthoDB" id="3210844at2"/>
<keyword evidence="1" id="KW-0575">Peroxidase</keyword>
<dbReference type="RefSeq" id="WP_076438105.1">
    <property type="nucleotide sequence ID" value="NZ_FTNI01000018.1"/>
</dbReference>
<reference evidence="4" key="1">
    <citation type="submission" date="2017-01" db="EMBL/GenBank/DDBJ databases">
        <authorList>
            <person name="Varghese N."/>
            <person name="Submissions S."/>
        </authorList>
    </citation>
    <scope>NUCLEOTIDE SEQUENCE [LARGE SCALE GENOMIC DNA]</scope>
    <source>
        <strain evidence="4">ATCC 12950</strain>
    </source>
</reference>
<dbReference type="InterPro" id="IPR029058">
    <property type="entry name" value="AB_hydrolase_fold"/>
</dbReference>
<dbReference type="PANTHER" id="PTHR43433:SF5">
    <property type="entry name" value="AB HYDROLASE-1 DOMAIN-CONTAINING PROTEIN"/>
    <property type="match status" value="1"/>
</dbReference>
<keyword evidence="4" id="KW-1185">Reference proteome</keyword>
<dbReference type="InterPro" id="IPR000639">
    <property type="entry name" value="Epox_hydrolase-like"/>
</dbReference>
<feature type="domain" description="AB hydrolase-1" evidence="2">
    <location>
        <begin position="22"/>
        <end position="248"/>
    </location>
</feature>
<dbReference type="GO" id="GO:0004601">
    <property type="term" value="F:peroxidase activity"/>
    <property type="evidence" value="ECO:0007669"/>
    <property type="project" value="UniProtKB-KW"/>
</dbReference>
<proteinExistence type="predicted"/>
<dbReference type="InterPro" id="IPR050471">
    <property type="entry name" value="AB_hydrolase"/>
</dbReference>
<evidence type="ECO:0000313" key="4">
    <source>
        <dbReference type="Proteomes" id="UP000186096"/>
    </source>
</evidence>
<dbReference type="SUPFAM" id="SSF53474">
    <property type="entry name" value="alpha/beta-Hydrolases"/>
    <property type="match status" value="1"/>
</dbReference>
<evidence type="ECO:0000313" key="3">
    <source>
        <dbReference type="EMBL" id="SIR88467.1"/>
    </source>
</evidence>
<sequence>MSTAFVNGITINYQLEGEGPETVVLVNGLADDLETWGAQVPALLDAGLRVLSFDNRGIGASDKPAGPYTSRLLADDAKALVDHLGLTGIHLAGVSMGGMIAQEYALAYPGDLKSLTLACTYAAPGPFCSRMFALWADMAREMGVPTVMRDVGLWAFTVPFFEERPEEAAEFDTAMAEMTMSVEAYLSQLNVIQTHDTTERLGQISTPTLVLAGEEDILIPVRLSRRLQEAVPGSQWATVPGGHACLWETPEPFNTTLIDFVRAHSG</sequence>
<evidence type="ECO:0000256" key="1">
    <source>
        <dbReference type="ARBA" id="ARBA00022559"/>
    </source>
</evidence>